<dbReference type="InParanoid" id="A0A1X7TAX3"/>
<proteinExistence type="predicted"/>
<dbReference type="AlphaFoldDB" id="A0A1X7TAX3"/>
<dbReference type="GO" id="GO:0007165">
    <property type="term" value="P:signal transduction"/>
    <property type="evidence" value="ECO:0007669"/>
    <property type="project" value="InterPro"/>
</dbReference>
<evidence type="ECO:0000259" key="1">
    <source>
        <dbReference type="PROSITE" id="PS50017"/>
    </source>
</evidence>
<dbReference type="Gene3D" id="1.10.533.10">
    <property type="entry name" value="Death Domain, Fas"/>
    <property type="match status" value="1"/>
</dbReference>
<feature type="domain" description="Death" evidence="1">
    <location>
        <begin position="43"/>
        <end position="107"/>
    </location>
</feature>
<dbReference type="CDD" id="cd01670">
    <property type="entry name" value="Death"/>
    <property type="match status" value="1"/>
</dbReference>
<dbReference type="InterPro" id="IPR011029">
    <property type="entry name" value="DEATH-like_dom_sf"/>
</dbReference>
<organism evidence="2">
    <name type="scientific">Amphimedon queenslandica</name>
    <name type="common">Sponge</name>
    <dbReference type="NCBI Taxonomy" id="400682"/>
    <lineage>
        <taxon>Eukaryota</taxon>
        <taxon>Metazoa</taxon>
        <taxon>Porifera</taxon>
        <taxon>Demospongiae</taxon>
        <taxon>Heteroscleromorpha</taxon>
        <taxon>Haplosclerida</taxon>
        <taxon>Niphatidae</taxon>
        <taxon>Amphimedon</taxon>
    </lineage>
</organism>
<dbReference type="InterPro" id="IPR000488">
    <property type="entry name" value="Death_dom"/>
</dbReference>
<accession>A0A1X7TAX3</accession>
<dbReference type="PROSITE" id="PS50017">
    <property type="entry name" value="DEATH_DOMAIN"/>
    <property type="match status" value="1"/>
</dbReference>
<sequence length="109" mass="12040">MAEGYVSLSNIKIIICGPPYVDQRHAIVILKAIKDVVLELELFGTFLGLSDAVIQEIKINSPHEVQTRRKDIIIAWLETGTATRSALISALEDVKRFDIAAAVKRLPTV</sequence>
<dbReference type="SUPFAM" id="SSF47986">
    <property type="entry name" value="DEATH domain"/>
    <property type="match status" value="1"/>
</dbReference>
<reference evidence="2" key="1">
    <citation type="submission" date="2017-05" db="UniProtKB">
        <authorList>
            <consortium name="EnsemblMetazoa"/>
        </authorList>
    </citation>
    <scope>IDENTIFICATION</scope>
</reference>
<dbReference type="OrthoDB" id="6593154at2759"/>
<evidence type="ECO:0000313" key="2">
    <source>
        <dbReference type="EnsemblMetazoa" id="Aqu2.1.11708_001"/>
    </source>
</evidence>
<dbReference type="EnsemblMetazoa" id="Aqu2.1.11708_001">
    <property type="protein sequence ID" value="Aqu2.1.11708_001"/>
    <property type="gene ID" value="Aqu2.1.11708"/>
</dbReference>
<protein>
    <recommendedName>
        <fullName evidence="1">Death domain-containing protein</fullName>
    </recommendedName>
</protein>
<name>A0A1X7TAX3_AMPQE</name>